<evidence type="ECO:0000313" key="2">
    <source>
        <dbReference type="EMBL" id="USQ80774.1"/>
    </source>
</evidence>
<accession>A0ABY4YVK9</accession>
<dbReference type="RefSeq" id="WP_252594162.1">
    <property type="nucleotide sequence ID" value="NZ_CP099489.1"/>
</dbReference>
<evidence type="ECO:0000256" key="1">
    <source>
        <dbReference type="SAM" id="Phobius"/>
    </source>
</evidence>
<feature type="transmembrane region" description="Helical" evidence="1">
    <location>
        <begin position="112"/>
        <end position="132"/>
    </location>
</feature>
<name>A0ABY4YVK9_9MICO</name>
<dbReference type="EMBL" id="CP099489">
    <property type="protein sequence ID" value="USQ80774.1"/>
    <property type="molecule type" value="Genomic_DNA"/>
</dbReference>
<feature type="transmembrane region" description="Helical" evidence="1">
    <location>
        <begin position="39"/>
        <end position="62"/>
    </location>
</feature>
<organism evidence="2 3">
    <name type="scientific">Ornithinimicrobium faecis</name>
    <dbReference type="NCBI Taxonomy" id="2934158"/>
    <lineage>
        <taxon>Bacteria</taxon>
        <taxon>Bacillati</taxon>
        <taxon>Actinomycetota</taxon>
        <taxon>Actinomycetes</taxon>
        <taxon>Micrococcales</taxon>
        <taxon>Ornithinimicrobiaceae</taxon>
        <taxon>Ornithinimicrobium</taxon>
    </lineage>
</organism>
<proteinExistence type="predicted"/>
<keyword evidence="1" id="KW-1133">Transmembrane helix</keyword>
<feature type="transmembrane region" description="Helical" evidence="1">
    <location>
        <begin position="175"/>
        <end position="194"/>
    </location>
</feature>
<protein>
    <submittedName>
        <fullName evidence="2">Uncharacterized protein</fullName>
    </submittedName>
</protein>
<keyword evidence="3" id="KW-1185">Reference proteome</keyword>
<keyword evidence="1" id="KW-0472">Membrane</keyword>
<sequence length="204" mass="21995">MALIPGAFMWVGLVQNRLLISVHARTNIRRFVVRTIARVSLYSGLFVAVTHMLVFVGGFYVIPALDIIEIRSGYALGVSDAEILRADGQFGPLAGIHPLLWGLGHGAWQGTWAALLTALACVISLVVSNMFVALAAPVLLYFAGSFLGGAIPPWHVVLAMVVFPPLWGPQPWGYFLWPLTIVVALVVGIGAWGVSQLSRSPLLR</sequence>
<reference evidence="2" key="1">
    <citation type="submission" date="2022-06" db="EMBL/GenBank/DDBJ databases">
        <title>Ornithinimicrobium HY1793.</title>
        <authorList>
            <person name="Huang Y."/>
        </authorList>
    </citation>
    <scope>NUCLEOTIDE SEQUENCE</scope>
    <source>
        <strain evidence="2">HY1793</strain>
    </source>
</reference>
<feature type="transmembrane region" description="Helical" evidence="1">
    <location>
        <begin position="139"/>
        <end position="163"/>
    </location>
</feature>
<dbReference type="Proteomes" id="UP001056455">
    <property type="component" value="Chromosome"/>
</dbReference>
<evidence type="ECO:0000313" key="3">
    <source>
        <dbReference type="Proteomes" id="UP001056455"/>
    </source>
</evidence>
<keyword evidence="1" id="KW-0812">Transmembrane</keyword>
<gene>
    <name evidence="2" type="ORF">NF556_03705</name>
</gene>